<protein>
    <submittedName>
        <fullName evidence="1">Uncharacterized protein</fullName>
    </submittedName>
</protein>
<keyword evidence="2" id="KW-1185">Reference proteome</keyword>
<organism evidence="1">
    <name type="scientific">Oryza punctata</name>
    <name type="common">Red rice</name>
    <dbReference type="NCBI Taxonomy" id="4537"/>
    <lineage>
        <taxon>Eukaryota</taxon>
        <taxon>Viridiplantae</taxon>
        <taxon>Streptophyta</taxon>
        <taxon>Embryophyta</taxon>
        <taxon>Tracheophyta</taxon>
        <taxon>Spermatophyta</taxon>
        <taxon>Magnoliopsida</taxon>
        <taxon>Liliopsida</taxon>
        <taxon>Poales</taxon>
        <taxon>Poaceae</taxon>
        <taxon>BOP clade</taxon>
        <taxon>Oryzoideae</taxon>
        <taxon>Oryzeae</taxon>
        <taxon>Oryzinae</taxon>
        <taxon>Oryza</taxon>
    </lineage>
</organism>
<dbReference type="EnsemblPlants" id="OPUNC03G20040.1">
    <property type="protein sequence ID" value="OPUNC03G20040.1"/>
    <property type="gene ID" value="OPUNC03G20040"/>
</dbReference>
<dbReference type="HOGENOM" id="CLU_1301447_0_0_1"/>
<proteinExistence type="predicted"/>
<reference evidence="1" key="2">
    <citation type="submission" date="2018-05" db="EMBL/GenBank/DDBJ databases">
        <title>OpunRS2 (Oryza punctata Reference Sequence Version 2).</title>
        <authorList>
            <person name="Zhang J."/>
            <person name="Kudrna D."/>
            <person name="Lee S."/>
            <person name="Talag J."/>
            <person name="Welchert J."/>
            <person name="Wing R.A."/>
        </authorList>
    </citation>
    <scope>NUCLEOTIDE SEQUENCE [LARGE SCALE GENOMIC DNA]</scope>
</reference>
<sequence length="212" mass="24077">MSTRVECSCEPRAGDAKMPRVDKRKIVGKAVVISSDESHEDDSDSSEHYYDSVFDESENDKAKKAKGFVKSGGSFSWFSTKYFSEVVSSLSPHQRPIFHHYVFKNLLLFDSSNVPKKFAAWIASKVDLKTSEVIFKDRVIRVLYLDTVDFGERNVSIGFPRMAVWKQGMRNRYSDFDKIDDDNFGLRPPKAICATSNSQFKCAVSFLGKLLI</sequence>
<dbReference type="AlphaFoldDB" id="A0A0E0KEZ6"/>
<name>A0A0E0KEZ6_ORYPU</name>
<dbReference type="Gramene" id="OPUNC03G20040.1">
    <property type="protein sequence ID" value="OPUNC03G20040.1"/>
    <property type="gene ID" value="OPUNC03G20040"/>
</dbReference>
<evidence type="ECO:0000313" key="2">
    <source>
        <dbReference type="Proteomes" id="UP000026962"/>
    </source>
</evidence>
<evidence type="ECO:0000313" key="1">
    <source>
        <dbReference type="EnsemblPlants" id="OPUNC03G20040.1"/>
    </source>
</evidence>
<dbReference type="Proteomes" id="UP000026962">
    <property type="component" value="Chromosome 3"/>
</dbReference>
<reference evidence="1" key="1">
    <citation type="submission" date="2015-04" db="UniProtKB">
        <authorList>
            <consortium name="EnsemblPlants"/>
        </authorList>
    </citation>
    <scope>IDENTIFICATION</scope>
</reference>
<accession>A0A0E0KEZ6</accession>